<dbReference type="Proteomes" id="UP000192448">
    <property type="component" value="Unassembled WGS sequence"/>
</dbReference>
<proteinExistence type="predicted"/>
<dbReference type="EMBL" id="MVHF01000055">
    <property type="protein sequence ID" value="ORA24878.1"/>
    <property type="molecule type" value="Genomic_DNA"/>
</dbReference>
<evidence type="ECO:0000313" key="3">
    <source>
        <dbReference type="Proteomes" id="UP000192448"/>
    </source>
</evidence>
<dbReference type="OrthoDB" id="4763098at2"/>
<accession>A0A1X0A4S9</accession>
<organism evidence="2 3">
    <name type="scientific">Mycobacterium aquaticum</name>
    <dbReference type="NCBI Taxonomy" id="1927124"/>
    <lineage>
        <taxon>Bacteria</taxon>
        <taxon>Bacillati</taxon>
        <taxon>Actinomycetota</taxon>
        <taxon>Actinomycetes</taxon>
        <taxon>Mycobacteriales</taxon>
        <taxon>Mycobacteriaceae</taxon>
        <taxon>Mycobacterium</taxon>
    </lineage>
</organism>
<gene>
    <name evidence="2" type="ORF">BST13_33415</name>
</gene>
<evidence type="ECO:0000313" key="2">
    <source>
        <dbReference type="EMBL" id="ORA24878.1"/>
    </source>
</evidence>
<sequence length="61" mass="6929">MPNDKRQRSAICGTCKGELRYYPQPAVDGVETDTESNWAHLDPHDWLTNPHPPTPQESNPE</sequence>
<evidence type="ECO:0008006" key="4">
    <source>
        <dbReference type="Google" id="ProtNLM"/>
    </source>
</evidence>
<dbReference type="AlphaFoldDB" id="A0A1X0A4S9"/>
<protein>
    <recommendedName>
        <fullName evidence="4">HNH endonuclease</fullName>
    </recommendedName>
</protein>
<comment type="caution">
    <text evidence="2">The sequence shown here is derived from an EMBL/GenBank/DDBJ whole genome shotgun (WGS) entry which is preliminary data.</text>
</comment>
<keyword evidence="3" id="KW-1185">Reference proteome</keyword>
<dbReference type="RefSeq" id="WP_083169856.1">
    <property type="nucleotide sequence ID" value="NZ_MVHF01000055.1"/>
</dbReference>
<reference evidence="2 3" key="1">
    <citation type="submission" date="2017-02" db="EMBL/GenBank/DDBJ databases">
        <title>The new phylogeny of genus Mycobacterium.</title>
        <authorList>
            <person name="Tortoli E."/>
            <person name="Trovato A."/>
            <person name="Cirillo D.M."/>
        </authorList>
    </citation>
    <scope>NUCLEOTIDE SEQUENCE [LARGE SCALE GENOMIC DNA]</scope>
    <source>
        <strain evidence="2 3">RW6</strain>
    </source>
</reference>
<dbReference type="STRING" id="1927124.BST13_33415"/>
<name>A0A1X0A4S9_9MYCO</name>
<feature type="region of interest" description="Disordered" evidence="1">
    <location>
        <begin position="26"/>
        <end position="61"/>
    </location>
</feature>
<evidence type="ECO:0000256" key="1">
    <source>
        <dbReference type="SAM" id="MobiDB-lite"/>
    </source>
</evidence>